<sequence length="332" mass="34624">MSPLVEPFSLSLLGLVVAAVLLDLALGDPPWLPHPVVGMGKVIARLEGAWNHGAAAARRRRGRWLVLVVVGGSWALGWALLAALAWLSPWLALAAELGLLATTLAARGLAEAGRAVAGPLAGPLARGDLAEARQALSMIVGRDTTALDEGELARGAVETVAENTVDGITAPLFWALLGGAPLALAYKAANTLDSMVGYQSPRYLDFGRASARFDDAVNWLPARLTALALWLAAWAIPGSRLAGALAATRREAPRHPSPNAGWPEAMVANLLGVRLGGLNHYAGRSSHRATLGTALEPLSVVHIGCAIRLMHGGWLAFLLLMGLPILAGELLS</sequence>
<comment type="similarity">
    <text evidence="3 9">Belongs to the CobD/CbiB family.</text>
</comment>
<gene>
    <name evidence="10" type="primary">cbiB</name>
    <name evidence="9" type="synonym">cobD</name>
    <name evidence="10" type="ORF">RSO68_15060</name>
</gene>
<comment type="subcellular location">
    <subcellularLocation>
        <location evidence="1 9">Cell membrane</location>
        <topology evidence="1 9">Multi-pass membrane protein</topology>
    </subcellularLocation>
</comment>
<dbReference type="Proteomes" id="UP001255917">
    <property type="component" value="Unassembled WGS sequence"/>
</dbReference>
<dbReference type="HAMAP" id="MF_00024">
    <property type="entry name" value="CobD_CbiB"/>
    <property type="match status" value="1"/>
</dbReference>
<dbReference type="EMBL" id="JAVXUR010000007">
    <property type="protein sequence ID" value="MDT8880793.1"/>
    <property type="molecule type" value="Genomic_DNA"/>
</dbReference>
<evidence type="ECO:0000256" key="3">
    <source>
        <dbReference type="ARBA" id="ARBA00006263"/>
    </source>
</evidence>
<organism evidence="10 11">
    <name type="scientific">Halomonas saccharevitans</name>
    <dbReference type="NCBI Taxonomy" id="416872"/>
    <lineage>
        <taxon>Bacteria</taxon>
        <taxon>Pseudomonadati</taxon>
        <taxon>Pseudomonadota</taxon>
        <taxon>Gammaproteobacteria</taxon>
        <taxon>Oceanospirillales</taxon>
        <taxon>Halomonadaceae</taxon>
        <taxon>Halomonas</taxon>
    </lineage>
</organism>
<comment type="caution">
    <text evidence="10">The sequence shown here is derived from an EMBL/GenBank/DDBJ whole genome shotgun (WGS) entry which is preliminary data.</text>
</comment>
<keyword evidence="6 9" id="KW-0812">Transmembrane</keyword>
<comment type="function">
    <text evidence="9">Converts cobyric acid to cobinamide by the addition of aminopropanol on the F carboxylic group.</text>
</comment>
<evidence type="ECO:0000256" key="6">
    <source>
        <dbReference type="ARBA" id="ARBA00022692"/>
    </source>
</evidence>
<keyword evidence="5 9" id="KW-0169">Cobalamin biosynthesis</keyword>
<keyword evidence="4 9" id="KW-1003">Cell membrane</keyword>
<protein>
    <recommendedName>
        <fullName evidence="9">Cobalamin biosynthesis protein CobD</fullName>
    </recommendedName>
</protein>
<evidence type="ECO:0000256" key="2">
    <source>
        <dbReference type="ARBA" id="ARBA00004953"/>
    </source>
</evidence>
<evidence type="ECO:0000256" key="8">
    <source>
        <dbReference type="ARBA" id="ARBA00023136"/>
    </source>
</evidence>
<proteinExistence type="inferred from homology"/>
<dbReference type="RefSeq" id="WP_315587177.1">
    <property type="nucleotide sequence ID" value="NZ_JAVXUR010000007.1"/>
</dbReference>
<dbReference type="NCBIfam" id="TIGR00380">
    <property type="entry name" value="cobal_cbiB"/>
    <property type="match status" value="1"/>
</dbReference>
<keyword evidence="8 9" id="KW-0472">Membrane</keyword>
<dbReference type="InterPro" id="IPR004485">
    <property type="entry name" value="Cobalamin_biosynth_CobD/CbiB"/>
</dbReference>
<keyword evidence="7 9" id="KW-1133">Transmembrane helix</keyword>
<keyword evidence="11" id="KW-1185">Reference proteome</keyword>
<dbReference type="PANTHER" id="PTHR34308">
    <property type="entry name" value="COBALAMIN BIOSYNTHESIS PROTEIN CBIB"/>
    <property type="match status" value="1"/>
</dbReference>
<evidence type="ECO:0000256" key="7">
    <source>
        <dbReference type="ARBA" id="ARBA00022989"/>
    </source>
</evidence>
<evidence type="ECO:0000256" key="9">
    <source>
        <dbReference type="HAMAP-Rule" id="MF_00024"/>
    </source>
</evidence>
<dbReference type="PANTHER" id="PTHR34308:SF1">
    <property type="entry name" value="COBALAMIN BIOSYNTHESIS PROTEIN CBIB"/>
    <property type="match status" value="1"/>
</dbReference>
<evidence type="ECO:0000256" key="5">
    <source>
        <dbReference type="ARBA" id="ARBA00022573"/>
    </source>
</evidence>
<accession>A0ABU3NJU2</accession>
<name>A0ABU3NJU2_9GAMM</name>
<evidence type="ECO:0000313" key="10">
    <source>
        <dbReference type="EMBL" id="MDT8880793.1"/>
    </source>
</evidence>
<reference evidence="11" key="1">
    <citation type="submission" date="2023-07" db="EMBL/GenBank/DDBJ databases">
        <title>Substrates and metabolic shifts associated with increased methane emissions in unrestored hypersaline salterns.</title>
        <authorList>
            <person name="Bueno De Mesquita C.P."/>
            <person name="Tringe S.G."/>
        </authorList>
    </citation>
    <scope>NUCLEOTIDE SEQUENCE [LARGE SCALE GENOMIC DNA]</scope>
    <source>
        <strain evidence="11">I4</strain>
    </source>
</reference>
<feature type="transmembrane region" description="Helical" evidence="9">
    <location>
        <begin position="64"/>
        <end position="87"/>
    </location>
</feature>
<evidence type="ECO:0000256" key="4">
    <source>
        <dbReference type="ARBA" id="ARBA00022475"/>
    </source>
</evidence>
<dbReference type="Pfam" id="PF03186">
    <property type="entry name" value="CobD_Cbib"/>
    <property type="match status" value="1"/>
</dbReference>
<comment type="caution">
    <text evidence="9">Lacks conserved residue(s) required for the propagation of feature annotation.</text>
</comment>
<evidence type="ECO:0000313" key="11">
    <source>
        <dbReference type="Proteomes" id="UP001255917"/>
    </source>
</evidence>
<comment type="pathway">
    <text evidence="2 9">Cofactor biosynthesis; adenosylcobalamin biosynthesis.</text>
</comment>
<evidence type="ECO:0000256" key="1">
    <source>
        <dbReference type="ARBA" id="ARBA00004651"/>
    </source>
</evidence>